<feature type="compositionally biased region" description="Acidic residues" evidence="1">
    <location>
        <begin position="75"/>
        <end position="89"/>
    </location>
</feature>
<keyword evidence="3" id="KW-1185">Reference proteome</keyword>
<evidence type="ECO:0000313" key="2">
    <source>
        <dbReference type="EMBL" id="KAG2217971.1"/>
    </source>
</evidence>
<protein>
    <submittedName>
        <fullName evidence="2">Uncharacterized protein</fullName>
    </submittedName>
</protein>
<accession>A0A8H7VCD3</accession>
<evidence type="ECO:0000313" key="3">
    <source>
        <dbReference type="Proteomes" id="UP000646827"/>
    </source>
</evidence>
<name>A0A8H7VCD3_9FUNG</name>
<evidence type="ECO:0000256" key="1">
    <source>
        <dbReference type="SAM" id="MobiDB-lite"/>
    </source>
</evidence>
<dbReference type="EMBL" id="JAEPRB010000260">
    <property type="protein sequence ID" value="KAG2217971.1"/>
    <property type="molecule type" value="Genomic_DNA"/>
</dbReference>
<dbReference type="Proteomes" id="UP000646827">
    <property type="component" value="Unassembled WGS sequence"/>
</dbReference>
<comment type="caution">
    <text evidence="2">The sequence shown here is derived from an EMBL/GenBank/DDBJ whole genome shotgun (WGS) entry which is preliminary data.</text>
</comment>
<feature type="region of interest" description="Disordered" evidence="1">
    <location>
        <begin position="69"/>
        <end position="96"/>
    </location>
</feature>
<organism evidence="2 3">
    <name type="scientific">Circinella minor</name>
    <dbReference type="NCBI Taxonomy" id="1195481"/>
    <lineage>
        <taxon>Eukaryota</taxon>
        <taxon>Fungi</taxon>
        <taxon>Fungi incertae sedis</taxon>
        <taxon>Mucoromycota</taxon>
        <taxon>Mucoromycotina</taxon>
        <taxon>Mucoromycetes</taxon>
        <taxon>Mucorales</taxon>
        <taxon>Lichtheimiaceae</taxon>
        <taxon>Circinella</taxon>
    </lineage>
</organism>
<gene>
    <name evidence="2" type="ORF">INT45_001405</name>
</gene>
<proteinExistence type="predicted"/>
<sequence>MSYCNQCDKSVPTNLERHKIFCNRFVGLEHNYSNNNNDNELQSSLPNTPTNTSSFSLHESENCIMTPTFIRNNNDDYDNDDYDFGDGENQDQVQQQ</sequence>
<reference evidence="2 3" key="1">
    <citation type="submission" date="2020-12" db="EMBL/GenBank/DDBJ databases">
        <title>Metabolic potential, ecology and presence of endohyphal bacteria is reflected in genomic diversity of Mucoromycotina.</title>
        <authorList>
            <person name="Muszewska A."/>
            <person name="Okrasinska A."/>
            <person name="Steczkiewicz K."/>
            <person name="Drgas O."/>
            <person name="Orlowska M."/>
            <person name="Perlinska-Lenart U."/>
            <person name="Aleksandrzak-Piekarczyk T."/>
            <person name="Szatraj K."/>
            <person name="Zielenkiewicz U."/>
            <person name="Pilsyk S."/>
            <person name="Malc E."/>
            <person name="Mieczkowski P."/>
            <person name="Kruszewska J.S."/>
            <person name="Biernat P."/>
            <person name="Pawlowska J."/>
        </authorList>
    </citation>
    <scope>NUCLEOTIDE SEQUENCE [LARGE SCALE GENOMIC DNA]</scope>
    <source>
        <strain evidence="2 3">CBS 142.35</strain>
    </source>
</reference>
<feature type="region of interest" description="Disordered" evidence="1">
    <location>
        <begin position="32"/>
        <end position="57"/>
    </location>
</feature>
<dbReference type="AlphaFoldDB" id="A0A8H7VCD3"/>